<evidence type="ECO:0000256" key="10">
    <source>
        <dbReference type="ARBA" id="ARBA00023237"/>
    </source>
</evidence>
<evidence type="ECO:0000259" key="15">
    <source>
        <dbReference type="Pfam" id="PF07715"/>
    </source>
</evidence>
<gene>
    <name evidence="16" type="ORF">SADO_08042</name>
</gene>
<dbReference type="Pfam" id="PF00593">
    <property type="entry name" value="TonB_dep_Rec_b-barrel"/>
    <property type="match status" value="1"/>
</dbReference>
<dbReference type="PANTHER" id="PTHR30069:SF53">
    <property type="entry name" value="COLICIN I RECEPTOR-RELATED"/>
    <property type="match status" value="1"/>
</dbReference>
<evidence type="ECO:0000256" key="11">
    <source>
        <dbReference type="PROSITE-ProRule" id="PRU01360"/>
    </source>
</evidence>
<sequence length="629" mass="69220">MNHRCLPVVALLGCAVLLPVNIAAAAAPAEDAADGLDDIVVTATRTPQRESATLAPTTVITREDIERLQPRTTYDLLRRSPGVSVANQGGQGKLTSIFMRGTESDHVLVLVDGIEYRRATSGQPAIEDLPVDQIERIEIVRGPRSSLYGSEAIGGVIQIFTRSGEGIRGTQPSFSIGGGSDDTFETRAGLAGNDGKTHYNISVSRFQTHGFDACDGESVTAGGGCFADEPDDDGYERVSGALNFGHRFDSGVDFGLNLLRVESENEYDGSIFVGNESDAIRQVLGTTLDWQATELWRTKLTAGANWDESENYFNGVFVSRFDTRRNSLSWQNDFDLGNIGLFTLGADHDEDNLDSSTDYDGTTRDNTGVFAQYLGDAGRHHVQLAGRYDDNEQFGSQTTGSATYGFDLTERYRLMTSYGTAFKAPTFDELYFPGFSNPDLDPETSDSIEVGLDATQDWGDWSLHAYQTDIDNLITNADTDGDGFVDTPVNVSESRIRGVEASLGTAIAEWQINAQATWLDAENRNDGANRGNELIRRPEHSVQLDVDREFARVSVGASLFVADSSYEDLANENELDAYQLVDLRTGYRFAKNWQVEAQLNNIFDETYQTSRFFEQPGRRLFVTLRYAAW</sequence>
<feature type="signal peptide" evidence="13">
    <location>
        <begin position="1"/>
        <end position="25"/>
    </location>
</feature>
<dbReference type="Proteomes" id="UP001460888">
    <property type="component" value="Unassembled WGS sequence"/>
</dbReference>
<keyword evidence="9 11" id="KW-0472">Membrane</keyword>
<dbReference type="NCBIfam" id="TIGR01779">
    <property type="entry name" value="TonB-B12"/>
    <property type="match status" value="1"/>
</dbReference>
<dbReference type="InterPro" id="IPR036942">
    <property type="entry name" value="Beta-barrel_TonB_sf"/>
</dbReference>
<keyword evidence="16" id="KW-0675">Receptor</keyword>
<evidence type="ECO:0000256" key="3">
    <source>
        <dbReference type="ARBA" id="ARBA00022452"/>
    </source>
</evidence>
<evidence type="ECO:0000256" key="8">
    <source>
        <dbReference type="ARBA" id="ARBA00023114"/>
    </source>
</evidence>
<dbReference type="EMBL" id="APND01000002">
    <property type="protein sequence ID" value="MES1929191.1"/>
    <property type="molecule type" value="Genomic_DNA"/>
</dbReference>
<comment type="similarity">
    <text evidence="11 12">Belongs to the TonB-dependent receptor family.</text>
</comment>
<proteinExistence type="inferred from homology"/>
<dbReference type="InterPro" id="IPR000531">
    <property type="entry name" value="Beta-barrel_TonB"/>
</dbReference>
<keyword evidence="5 13" id="KW-0732">Signal</keyword>
<dbReference type="Gene3D" id="2.170.130.10">
    <property type="entry name" value="TonB-dependent receptor, plug domain"/>
    <property type="match status" value="1"/>
</dbReference>
<reference evidence="16 17" key="1">
    <citation type="submission" date="2013-03" db="EMBL/GenBank/DDBJ databases">
        <title>Salinisphaera dokdonensis CL-ES53 Genome Sequencing.</title>
        <authorList>
            <person name="Li C."/>
            <person name="Lai Q."/>
            <person name="Shao Z."/>
        </authorList>
    </citation>
    <scope>NUCLEOTIDE SEQUENCE [LARGE SCALE GENOMIC DNA]</scope>
    <source>
        <strain evidence="16 17">CL-ES53</strain>
    </source>
</reference>
<evidence type="ECO:0000256" key="12">
    <source>
        <dbReference type="RuleBase" id="RU003357"/>
    </source>
</evidence>
<keyword evidence="2 11" id="KW-0813">Transport</keyword>
<evidence type="ECO:0000259" key="14">
    <source>
        <dbReference type="Pfam" id="PF00593"/>
    </source>
</evidence>
<dbReference type="PANTHER" id="PTHR30069">
    <property type="entry name" value="TONB-DEPENDENT OUTER MEMBRANE RECEPTOR"/>
    <property type="match status" value="1"/>
</dbReference>
<evidence type="ECO:0000256" key="13">
    <source>
        <dbReference type="SAM" id="SignalP"/>
    </source>
</evidence>
<keyword evidence="8" id="KW-0626">Porin</keyword>
<protein>
    <submittedName>
        <fullName evidence="16">TonB-dependent vitamin B12 receptor</fullName>
    </submittedName>
</protein>
<keyword evidence="3 11" id="KW-1134">Transmembrane beta strand</keyword>
<accession>A0ABV2AZX0</accession>
<feature type="chain" id="PRO_5045139011" evidence="13">
    <location>
        <begin position="26"/>
        <end position="629"/>
    </location>
</feature>
<dbReference type="CDD" id="cd01347">
    <property type="entry name" value="ligand_gated_channel"/>
    <property type="match status" value="1"/>
</dbReference>
<evidence type="ECO:0000256" key="6">
    <source>
        <dbReference type="ARBA" id="ARBA00023065"/>
    </source>
</evidence>
<dbReference type="InterPro" id="IPR012910">
    <property type="entry name" value="Plug_dom"/>
</dbReference>
<keyword evidence="7 12" id="KW-0798">TonB box</keyword>
<evidence type="ECO:0000256" key="9">
    <source>
        <dbReference type="ARBA" id="ARBA00023136"/>
    </source>
</evidence>
<evidence type="ECO:0000256" key="7">
    <source>
        <dbReference type="ARBA" id="ARBA00023077"/>
    </source>
</evidence>
<dbReference type="RefSeq" id="WP_353110684.1">
    <property type="nucleotide sequence ID" value="NZ_APND01000002.1"/>
</dbReference>
<evidence type="ECO:0000313" key="16">
    <source>
        <dbReference type="EMBL" id="MES1929191.1"/>
    </source>
</evidence>
<dbReference type="PROSITE" id="PS52016">
    <property type="entry name" value="TONB_DEPENDENT_REC_3"/>
    <property type="match status" value="1"/>
</dbReference>
<name>A0ABV2AZX0_9GAMM</name>
<evidence type="ECO:0000313" key="17">
    <source>
        <dbReference type="Proteomes" id="UP001460888"/>
    </source>
</evidence>
<keyword evidence="6" id="KW-0406">Ion transport</keyword>
<evidence type="ECO:0000256" key="1">
    <source>
        <dbReference type="ARBA" id="ARBA00004571"/>
    </source>
</evidence>
<comment type="caution">
    <text evidence="16">The sequence shown here is derived from an EMBL/GenBank/DDBJ whole genome shotgun (WGS) entry which is preliminary data.</text>
</comment>
<keyword evidence="4 11" id="KW-0812">Transmembrane</keyword>
<organism evidence="16 17">
    <name type="scientific">Salinisphaera dokdonensis CL-ES53</name>
    <dbReference type="NCBI Taxonomy" id="1304272"/>
    <lineage>
        <taxon>Bacteria</taxon>
        <taxon>Pseudomonadati</taxon>
        <taxon>Pseudomonadota</taxon>
        <taxon>Gammaproteobacteria</taxon>
        <taxon>Salinisphaerales</taxon>
        <taxon>Salinisphaeraceae</taxon>
        <taxon>Salinisphaera</taxon>
    </lineage>
</organism>
<evidence type="ECO:0000256" key="2">
    <source>
        <dbReference type="ARBA" id="ARBA00022448"/>
    </source>
</evidence>
<dbReference type="InterPro" id="IPR037066">
    <property type="entry name" value="Plug_dom_sf"/>
</dbReference>
<evidence type="ECO:0000256" key="4">
    <source>
        <dbReference type="ARBA" id="ARBA00022692"/>
    </source>
</evidence>
<keyword evidence="17" id="KW-1185">Reference proteome</keyword>
<keyword evidence="10 11" id="KW-0998">Cell outer membrane</keyword>
<feature type="domain" description="TonB-dependent receptor-like beta-barrel" evidence="14">
    <location>
        <begin position="237"/>
        <end position="602"/>
    </location>
</feature>
<dbReference type="Gene3D" id="2.40.170.20">
    <property type="entry name" value="TonB-dependent receptor, beta-barrel domain"/>
    <property type="match status" value="1"/>
</dbReference>
<dbReference type="InterPro" id="IPR010101">
    <property type="entry name" value="B12_transptr_BtuB"/>
</dbReference>
<dbReference type="SUPFAM" id="SSF56935">
    <property type="entry name" value="Porins"/>
    <property type="match status" value="1"/>
</dbReference>
<dbReference type="Pfam" id="PF07715">
    <property type="entry name" value="Plug"/>
    <property type="match status" value="1"/>
</dbReference>
<comment type="subcellular location">
    <subcellularLocation>
        <location evidence="1 11">Cell outer membrane</location>
        <topology evidence="1 11">Multi-pass membrane protein</topology>
    </subcellularLocation>
</comment>
<dbReference type="InterPro" id="IPR039426">
    <property type="entry name" value="TonB-dep_rcpt-like"/>
</dbReference>
<feature type="domain" description="TonB-dependent receptor plug" evidence="15">
    <location>
        <begin position="52"/>
        <end position="156"/>
    </location>
</feature>
<evidence type="ECO:0000256" key="5">
    <source>
        <dbReference type="ARBA" id="ARBA00022729"/>
    </source>
</evidence>